<organism evidence="2 3">
    <name type="scientific">Aspergillus ochraceoroseus</name>
    <dbReference type="NCBI Taxonomy" id="138278"/>
    <lineage>
        <taxon>Eukaryota</taxon>
        <taxon>Fungi</taxon>
        <taxon>Dikarya</taxon>
        <taxon>Ascomycota</taxon>
        <taxon>Pezizomycotina</taxon>
        <taxon>Eurotiomycetes</taxon>
        <taxon>Eurotiomycetidae</taxon>
        <taxon>Eurotiales</taxon>
        <taxon>Aspergillaceae</taxon>
        <taxon>Aspergillus</taxon>
        <taxon>Aspergillus subgen. Nidulantes</taxon>
    </lineage>
</organism>
<dbReference type="CDD" id="cd05120">
    <property type="entry name" value="APH_ChoK_like"/>
    <property type="match status" value="1"/>
</dbReference>
<name>A0A0F8X391_9EURO</name>
<evidence type="ECO:0000313" key="2">
    <source>
        <dbReference type="EMBL" id="KKK24110.1"/>
    </source>
</evidence>
<sequence>MACISKSKAARFNARALTKLQAAIEKDPEIDLTAKLPLRYSARLSDMRQNSHVDLENATVVEGHQEDDIRASICSTDLAEIVFPLSDTVKTLLGMSGSAVAQSHCLAQRLIDVIGASKVVWKGPFARQKMVLSCGHNIILKAVRDLDDTTEYTTLVYLHQHKPSIAAPKPLGFIRMNDISLIFMTHVHSTTLAEVWPLLNLVQKAAIKEQLTLIMNDLRSLPYDTGTPFGGVRDEGCKDIRRHLRRSAKPIFTVDQFEDFLFTTDQAGGEVFVDLLRQLSPSTHSPSPAIVFTHGDLRPENIAVEAKNNDWIISGLIDWEYSGFYPEYYEAIRCTNSMAPYEENDWFLFIPDCVSPRRYMHWWLFDRARQVRVI</sequence>
<dbReference type="PANTHER" id="PTHR21310">
    <property type="entry name" value="AMINOGLYCOSIDE PHOSPHOTRANSFERASE-RELATED-RELATED"/>
    <property type="match status" value="1"/>
</dbReference>
<comment type="caution">
    <text evidence="2">The sequence shown here is derived from an EMBL/GenBank/DDBJ whole genome shotgun (WGS) entry which is preliminary data.</text>
</comment>
<dbReference type="AlphaFoldDB" id="A0A0F8X391"/>
<accession>A0A0F8X391</accession>
<dbReference type="InterPro" id="IPR051678">
    <property type="entry name" value="AGP_Transferase"/>
</dbReference>
<dbReference type="SUPFAM" id="SSF56112">
    <property type="entry name" value="Protein kinase-like (PK-like)"/>
    <property type="match status" value="1"/>
</dbReference>
<feature type="domain" description="Aminoglycoside phosphotransferase" evidence="1">
    <location>
        <begin position="151"/>
        <end position="337"/>
    </location>
</feature>
<dbReference type="Proteomes" id="UP000034947">
    <property type="component" value="Unassembled WGS sequence"/>
</dbReference>
<dbReference type="VEuPathDB" id="FungiDB:P175DRAFT_088380"/>
<dbReference type="EMBL" id="JYKN01000516">
    <property type="protein sequence ID" value="KKK24110.1"/>
    <property type="molecule type" value="Genomic_DNA"/>
</dbReference>
<dbReference type="OrthoDB" id="2906425at2759"/>
<gene>
    <name evidence="2" type="ORF">AOCH_007436</name>
</gene>
<evidence type="ECO:0000313" key="3">
    <source>
        <dbReference type="Proteomes" id="UP000034947"/>
    </source>
</evidence>
<evidence type="ECO:0000259" key="1">
    <source>
        <dbReference type="Pfam" id="PF01636"/>
    </source>
</evidence>
<dbReference type="InterPro" id="IPR002575">
    <property type="entry name" value="Aminoglycoside_PTrfase"/>
</dbReference>
<dbReference type="PANTHER" id="PTHR21310:SF58">
    <property type="entry name" value="AMINOGLYCOSIDE PHOSPHOTRANSFERASE DOMAIN-CONTAINING PROTEIN"/>
    <property type="match status" value="1"/>
</dbReference>
<protein>
    <recommendedName>
        <fullName evidence="1">Aminoglycoside phosphotransferase domain-containing protein</fullName>
    </recommendedName>
</protein>
<proteinExistence type="predicted"/>
<dbReference type="Pfam" id="PF01636">
    <property type="entry name" value="APH"/>
    <property type="match status" value="1"/>
</dbReference>
<dbReference type="Gene3D" id="3.90.1200.10">
    <property type="match status" value="1"/>
</dbReference>
<keyword evidence="3" id="KW-1185">Reference proteome</keyword>
<reference evidence="2 3" key="1">
    <citation type="submission" date="2015-02" db="EMBL/GenBank/DDBJ databases">
        <title>Draft Genome Sequences of Two Closely-Related Aflatoxigenic Aspergillus Species Obtained from the Cote d'Ivoire.</title>
        <authorList>
            <person name="Moore G.G."/>
            <person name="Beltz S.B."/>
            <person name="Mack B.M."/>
        </authorList>
    </citation>
    <scope>NUCLEOTIDE SEQUENCE [LARGE SCALE GENOMIC DNA]</scope>
    <source>
        <strain evidence="2 3">SRRC1432</strain>
    </source>
</reference>
<dbReference type="InterPro" id="IPR011009">
    <property type="entry name" value="Kinase-like_dom_sf"/>
</dbReference>